<feature type="transmembrane region" description="Helical" evidence="2">
    <location>
        <begin position="66"/>
        <end position="88"/>
    </location>
</feature>
<evidence type="ECO:0000313" key="4">
    <source>
        <dbReference type="Proteomes" id="UP000277537"/>
    </source>
</evidence>
<proteinExistence type="predicted"/>
<feature type="coiled-coil region" evidence="1">
    <location>
        <begin position="83"/>
        <end position="117"/>
    </location>
</feature>
<evidence type="ECO:0000256" key="1">
    <source>
        <dbReference type="SAM" id="Coils"/>
    </source>
</evidence>
<keyword evidence="2" id="KW-0472">Membrane</keyword>
<protein>
    <recommendedName>
        <fullName evidence="5">Phage abortive infection protein</fullName>
    </recommendedName>
</protein>
<keyword evidence="1" id="KW-0175">Coiled coil</keyword>
<feature type="transmembrane region" description="Helical" evidence="2">
    <location>
        <begin position="33"/>
        <end position="54"/>
    </location>
</feature>
<evidence type="ECO:0000313" key="3">
    <source>
        <dbReference type="EMBL" id="RSE21199.1"/>
    </source>
</evidence>
<dbReference type="Proteomes" id="UP000277537">
    <property type="component" value="Unassembled WGS sequence"/>
</dbReference>
<keyword evidence="2" id="KW-1133">Transmembrane helix</keyword>
<gene>
    <name evidence="3" type="ORF">EGT73_14490</name>
</gene>
<sequence length="290" mass="34054">MKLFKKSPTLEWGFIFSKIMINKFLNWHKETKLILVIACYGTLALIIVFVGISIQKEIWVKDINEIGDSLSGMIGSLGFIWLIITVLLQNQDLNNQIKELKESKLALTSQAKSLESAEIFTALEYLDIKLPLFDNRLSEIKEIINNEIKTFLELFPSDRPDSVNFKPELDICEIWGYFIVEEKLGNVPLIYTDEYVKQKFSYEAYLKLETIRRNMGYTIDFLDSLTKNARDDLVPKLNEHIYLYEQYHSIEWYRKWYNILKNIEKPIRRTIAKNKLASSELVNIFIDLES</sequence>
<evidence type="ECO:0000256" key="2">
    <source>
        <dbReference type="SAM" id="Phobius"/>
    </source>
</evidence>
<dbReference type="EMBL" id="RHXE01000042">
    <property type="protein sequence ID" value="RSE21199.1"/>
    <property type="molecule type" value="Genomic_DNA"/>
</dbReference>
<reference evidence="3 4" key="1">
    <citation type="submission" date="2018-10" db="EMBL/GenBank/DDBJ databases">
        <title>Transmission dynamics of multidrug resistant bacteria on intensive care unit surfaces.</title>
        <authorList>
            <person name="D'Souza A.W."/>
            <person name="Potter R.F."/>
            <person name="Wallace M."/>
            <person name="Shupe A."/>
            <person name="Patel S."/>
            <person name="Sun S."/>
            <person name="Gul D."/>
            <person name="Kwon J.H."/>
            <person name="Andleeb S."/>
            <person name="Burnham C.-A.D."/>
            <person name="Dantas G."/>
        </authorList>
    </citation>
    <scope>NUCLEOTIDE SEQUENCE [LARGE SCALE GENOMIC DNA]</scope>
    <source>
        <strain evidence="3 4">AJ_385</strain>
    </source>
</reference>
<organism evidence="3 4">
    <name type="scientific">Acinetobacter johnsonii</name>
    <dbReference type="NCBI Taxonomy" id="40214"/>
    <lineage>
        <taxon>Bacteria</taxon>
        <taxon>Pseudomonadati</taxon>
        <taxon>Pseudomonadota</taxon>
        <taxon>Gammaproteobacteria</taxon>
        <taxon>Moraxellales</taxon>
        <taxon>Moraxellaceae</taxon>
        <taxon>Acinetobacter</taxon>
    </lineage>
</organism>
<evidence type="ECO:0008006" key="5">
    <source>
        <dbReference type="Google" id="ProtNLM"/>
    </source>
</evidence>
<comment type="caution">
    <text evidence="3">The sequence shown here is derived from an EMBL/GenBank/DDBJ whole genome shotgun (WGS) entry which is preliminary data.</text>
</comment>
<dbReference type="AlphaFoldDB" id="A0A427ULH4"/>
<name>A0A427ULH4_ACIJO</name>
<accession>A0A427ULH4</accession>
<keyword evidence="2" id="KW-0812">Transmembrane</keyword>